<dbReference type="Pfam" id="PF17441">
    <property type="entry name" value="DUF5419"/>
    <property type="match status" value="1"/>
</dbReference>
<dbReference type="GeneID" id="12978844"/>
<organism evidence="1 2">
    <name type="scientific">Mycobacterium phage SWU1</name>
    <dbReference type="NCBI Taxonomy" id="1175504"/>
    <lineage>
        <taxon>Viruses</taxon>
        <taxon>Duplodnaviria</taxon>
        <taxon>Heunggongvirae</taxon>
        <taxon>Uroviricota</taxon>
        <taxon>Caudoviricetes</taxon>
        <taxon>Fromanvirus</taxon>
        <taxon>Fromanvirus SWU1</taxon>
    </lineage>
</organism>
<name>I1V1M4_9CAUD</name>
<proteinExistence type="predicted"/>
<reference evidence="1 2" key="1">
    <citation type="journal article" date="2012" name="J. Virol.">
        <title>Biology of a Novel Mycobacteriophage, SWU1, Isolated from Chinese Soil as Revealed by Genomic Characteristics.</title>
        <authorList>
            <person name="Fan X."/>
            <person name="Teng T."/>
            <person name="Wang H."/>
            <person name="Xie J."/>
        </authorList>
    </citation>
    <scope>NUCLEOTIDE SEQUENCE [LARGE SCALE GENOMIC DNA]</scope>
</reference>
<accession>I1V1M4</accession>
<keyword evidence="2" id="KW-1185">Reference proteome</keyword>
<dbReference type="RefSeq" id="YP_006383012.1">
    <property type="nucleotide sequence ID" value="NC_017973.1"/>
</dbReference>
<dbReference type="KEGG" id="vg:12978844"/>
<dbReference type="Proteomes" id="UP000002876">
    <property type="component" value="Segment"/>
</dbReference>
<protein>
    <submittedName>
        <fullName evidence="1">Uncharacterized protein</fullName>
    </submittedName>
</protein>
<sequence length="57" mass="6732">MRDDMSFETWMAALDGYMTETFGLGYQDIADWTYRDAYDDGLTFREAAHRAINHEFL</sequence>
<evidence type="ECO:0000313" key="1">
    <source>
        <dbReference type="EMBL" id="AFI25002.1"/>
    </source>
</evidence>
<dbReference type="InterPro" id="IPR039451">
    <property type="entry name" value="DUF5419"/>
</dbReference>
<dbReference type="OrthoDB" id="25019at10239"/>
<dbReference type="EMBL" id="JF946695">
    <property type="protein sequence ID" value="AFI25002.1"/>
    <property type="molecule type" value="Genomic_DNA"/>
</dbReference>
<evidence type="ECO:0000313" key="2">
    <source>
        <dbReference type="Proteomes" id="UP000002876"/>
    </source>
</evidence>